<evidence type="ECO:0000256" key="8">
    <source>
        <dbReference type="RuleBase" id="RU000416"/>
    </source>
</evidence>
<evidence type="ECO:0000256" key="9">
    <source>
        <dbReference type="SAM" id="MobiDB-lite"/>
    </source>
</evidence>
<dbReference type="InterPro" id="IPR029063">
    <property type="entry name" value="SAM-dependent_MTases_sf"/>
</dbReference>
<comment type="caution">
    <text evidence="10">The sequence shown here is derived from an EMBL/GenBank/DDBJ whole genome shotgun (WGS) entry which is preliminary data.</text>
</comment>
<dbReference type="Gene3D" id="3.40.50.150">
    <property type="entry name" value="Vaccinia Virus protein VP39"/>
    <property type="match status" value="1"/>
</dbReference>
<keyword evidence="4 7" id="KW-0949">S-adenosyl-L-methionine</keyword>
<reference evidence="10 11" key="1">
    <citation type="submission" date="2020-08" db="EMBL/GenBank/DDBJ databases">
        <title>Genomic Encyclopedia of Type Strains, Phase IV (KMG-IV): sequencing the most valuable type-strain genomes for metagenomic binning, comparative biology and taxonomic classification.</title>
        <authorList>
            <person name="Goeker M."/>
        </authorList>
    </citation>
    <scope>NUCLEOTIDE SEQUENCE [LARGE SCALE GENOMIC DNA]</scope>
    <source>
        <strain evidence="10 11">DSM 19371</strain>
    </source>
</reference>
<feature type="region of interest" description="Disordered" evidence="9">
    <location>
        <begin position="491"/>
        <end position="512"/>
    </location>
</feature>
<protein>
    <recommendedName>
        <fullName evidence="1">DNA (cytosine-5-)-methyltransferase</fullName>
        <ecNumber evidence="1">2.1.1.37</ecNumber>
    </recommendedName>
</protein>
<keyword evidence="3 7" id="KW-0808">Transferase</keyword>
<dbReference type="PROSITE" id="PS51679">
    <property type="entry name" value="SAM_MT_C5"/>
    <property type="match status" value="1"/>
</dbReference>
<keyword evidence="5" id="KW-0680">Restriction system</keyword>
<evidence type="ECO:0000256" key="2">
    <source>
        <dbReference type="ARBA" id="ARBA00022603"/>
    </source>
</evidence>
<comment type="catalytic activity">
    <reaction evidence="6">
        <text>a 2'-deoxycytidine in DNA + S-adenosyl-L-methionine = a 5-methyl-2'-deoxycytidine in DNA + S-adenosyl-L-homocysteine + H(+)</text>
        <dbReference type="Rhea" id="RHEA:13681"/>
        <dbReference type="Rhea" id="RHEA-COMP:11369"/>
        <dbReference type="Rhea" id="RHEA-COMP:11370"/>
        <dbReference type="ChEBI" id="CHEBI:15378"/>
        <dbReference type="ChEBI" id="CHEBI:57856"/>
        <dbReference type="ChEBI" id="CHEBI:59789"/>
        <dbReference type="ChEBI" id="CHEBI:85452"/>
        <dbReference type="ChEBI" id="CHEBI:85454"/>
        <dbReference type="EC" id="2.1.1.37"/>
    </reaction>
</comment>
<dbReference type="SUPFAM" id="SSF53335">
    <property type="entry name" value="S-adenosyl-L-methionine-dependent methyltransferases"/>
    <property type="match status" value="1"/>
</dbReference>
<dbReference type="NCBIfam" id="TIGR00675">
    <property type="entry name" value="dcm"/>
    <property type="match status" value="1"/>
</dbReference>
<keyword evidence="11" id="KW-1185">Reference proteome</keyword>
<dbReference type="AlphaFoldDB" id="A0A7W6PV63"/>
<evidence type="ECO:0000256" key="7">
    <source>
        <dbReference type="PROSITE-ProRule" id="PRU01016"/>
    </source>
</evidence>
<dbReference type="EMBL" id="JACIEU010000005">
    <property type="protein sequence ID" value="MBB4147809.1"/>
    <property type="molecule type" value="Genomic_DNA"/>
</dbReference>
<evidence type="ECO:0000256" key="1">
    <source>
        <dbReference type="ARBA" id="ARBA00011975"/>
    </source>
</evidence>
<evidence type="ECO:0000256" key="4">
    <source>
        <dbReference type="ARBA" id="ARBA00022691"/>
    </source>
</evidence>
<dbReference type="PROSITE" id="PS00095">
    <property type="entry name" value="C5_MTASE_2"/>
    <property type="match status" value="1"/>
</dbReference>
<dbReference type="GO" id="GO:0032259">
    <property type="term" value="P:methylation"/>
    <property type="evidence" value="ECO:0007669"/>
    <property type="project" value="UniProtKB-KW"/>
</dbReference>
<dbReference type="Gene3D" id="3.90.120.10">
    <property type="entry name" value="DNA Methylase, subunit A, domain 2"/>
    <property type="match status" value="1"/>
</dbReference>
<gene>
    <name evidence="10" type="ORF">GGQ90_001584</name>
</gene>
<accession>A0A7W6PV63</accession>
<name>A0A7W6PV63_9SPHN</name>
<evidence type="ECO:0000313" key="10">
    <source>
        <dbReference type="EMBL" id="MBB4147809.1"/>
    </source>
</evidence>
<sequence>MSADPRLIRQKIQRLRAGAKPRVLDLFSGCGGISLGFQAAGYDIAAAVEFDADAARSHGLNFHGGENRHSIARDITSTSPEELTKALGLGSASSAFDVIVGGPPCQAFARVGRSKLREIAEHPEAFRHDPRSRLYIEYLSYVEACAPLAVVIENVPDMLNHGGHNLAAEIGEILAGKGYVVRYTLLNAAFYGVPQMRERMILIAIREEIADDVELPAPTHWIDLPSGYQGSRAVALKLATGGDLLTPVTGGSGYKAAPEAAKSLPPAITTEQAIGDLPEILARELLAAGELRRGTRRLDANLPYDGHNWQHGYVKKMRGWKGFEGAGHVRDHVIRYLPRDYRIFAGLKPGDQYPEAHRYALSLFEAELERLGGEGARPQVDSDDWKALKAKFVPPYDSGKFPNKWRKMESATPARTLLAHLGKDGYSHIHYDSRQARPISVREAARLQSFPDGFRFAGTMNPAFRQIGNAVPPLLAKAVATTLRSQLIGETADCGTDTEQQPDQSRAVGAGR</sequence>
<evidence type="ECO:0000256" key="6">
    <source>
        <dbReference type="ARBA" id="ARBA00047422"/>
    </source>
</evidence>
<feature type="active site" evidence="7">
    <location>
        <position position="105"/>
    </location>
</feature>
<evidence type="ECO:0000313" key="11">
    <source>
        <dbReference type="Proteomes" id="UP000590524"/>
    </source>
</evidence>
<dbReference type="PANTHER" id="PTHR10629">
    <property type="entry name" value="CYTOSINE-SPECIFIC METHYLTRANSFERASE"/>
    <property type="match status" value="1"/>
</dbReference>
<evidence type="ECO:0000256" key="5">
    <source>
        <dbReference type="ARBA" id="ARBA00022747"/>
    </source>
</evidence>
<evidence type="ECO:0000256" key="3">
    <source>
        <dbReference type="ARBA" id="ARBA00022679"/>
    </source>
</evidence>
<dbReference type="GO" id="GO:0009307">
    <property type="term" value="P:DNA restriction-modification system"/>
    <property type="evidence" value="ECO:0007669"/>
    <property type="project" value="UniProtKB-KW"/>
</dbReference>
<comment type="similarity">
    <text evidence="7 8">Belongs to the class I-like SAM-binding methyltransferase superfamily. C5-methyltransferase family.</text>
</comment>
<dbReference type="RefSeq" id="WP_188081603.1">
    <property type="nucleotide sequence ID" value="NZ_JACIEU010000005.1"/>
</dbReference>
<dbReference type="InterPro" id="IPR001525">
    <property type="entry name" value="C5_MeTfrase"/>
</dbReference>
<organism evidence="10 11">
    <name type="scientific">Sphingobium scionense</name>
    <dbReference type="NCBI Taxonomy" id="1404341"/>
    <lineage>
        <taxon>Bacteria</taxon>
        <taxon>Pseudomonadati</taxon>
        <taxon>Pseudomonadota</taxon>
        <taxon>Alphaproteobacteria</taxon>
        <taxon>Sphingomonadales</taxon>
        <taxon>Sphingomonadaceae</taxon>
        <taxon>Sphingobium</taxon>
    </lineage>
</organism>
<dbReference type="GO" id="GO:0003886">
    <property type="term" value="F:DNA (cytosine-5-)-methyltransferase activity"/>
    <property type="evidence" value="ECO:0007669"/>
    <property type="project" value="UniProtKB-EC"/>
</dbReference>
<dbReference type="EC" id="2.1.1.37" evidence="1"/>
<dbReference type="Proteomes" id="UP000590524">
    <property type="component" value="Unassembled WGS sequence"/>
</dbReference>
<dbReference type="Pfam" id="PF00145">
    <property type="entry name" value="DNA_methylase"/>
    <property type="match status" value="2"/>
</dbReference>
<keyword evidence="2 7" id="KW-0489">Methyltransferase</keyword>
<dbReference type="InterPro" id="IPR031303">
    <property type="entry name" value="C5_meth_CS"/>
</dbReference>
<proteinExistence type="inferred from homology"/>
<dbReference type="PRINTS" id="PR00105">
    <property type="entry name" value="C5METTRFRASE"/>
</dbReference>
<dbReference type="InterPro" id="IPR050390">
    <property type="entry name" value="C5-Methyltransferase"/>
</dbReference>
<dbReference type="PANTHER" id="PTHR10629:SF52">
    <property type="entry name" value="DNA (CYTOSINE-5)-METHYLTRANSFERASE 1"/>
    <property type="match status" value="1"/>
</dbReference>